<dbReference type="EMBL" id="LR796151">
    <property type="protein sequence ID" value="CAB4121668.1"/>
    <property type="molecule type" value="Genomic_DNA"/>
</dbReference>
<evidence type="ECO:0000313" key="1">
    <source>
        <dbReference type="EMBL" id="CAB4121668.1"/>
    </source>
</evidence>
<feature type="non-terminal residue" evidence="1">
    <location>
        <position position="49"/>
    </location>
</feature>
<gene>
    <name evidence="1" type="ORF">UFOVP14_62</name>
</gene>
<organism evidence="1">
    <name type="scientific">uncultured Caudovirales phage</name>
    <dbReference type="NCBI Taxonomy" id="2100421"/>
    <lineage>
        <taxon>Viruses</taxon>
        <taxon>Duplodnaviria</taxon>
        <taxon>Heunggongvirae</taxon>
        <taxon>Uroviricota</taxon>
        <taxon>Caudoviricetes</taxon>
        <taxon>Peduoviridae</taxon>
        <taxon>Maltschvirus</taxon>
        <taxon>Maltschvirus maltsch</taxon>
    </lineage>
</organism>
<proteinExistence type="predicted"/>
<protein>
    <submittedName>
        <fullName evidence="1">Uncharacterized protein</fullName>
    </submittedName>
</protein>
<reference evidence="1" key="1">
    <citation type="submission" date="2020-04" db="EMBL/GenBank/DDBJ databases">
        <authorList>
            <person name="Chiriac C."/>
            <person name="Salcher M."/>
            <person name="Ghai R."/>
            <person name="Kavagutti S V."/>
        </authorList>
    </citation>
    <scope>NUCLEOTIDE SEQUENCE</scope>
</reference>
<accession>A0A6J5KHX4</accession>
<name>A0A6J5KHX4_9CAUD</name>
<sequence>MNNKPVAWINRKGKDGEHGYLEWDKDDEAEINIPLYTHPVKELTDEEIW</sequence>